<dbReference type="STRING" id="1088818.A0A2I0BCP9"/>
<evidence type="ECO:0000313" key="3">
    <source>
        <dbReference type="Proteomes" id="UP000236161"/>
    </source>
</evidence>
<name>A0A2I0BCP9_9ASPA</name>
<dbReference type="AlphaFoldDB" id="A0A2I0BCP9"/>
<dbReference type="Proteomes" id="UP000236161">
    <property type="component" value="Unassembled WGS sequence"/>
</dbReference>
<feature type="region of interest" description="Disordered" evidence="1">
    <location>
        <begin position="26"/>
        <end position="50"/>
    </location>
</feature>
<reference evidence="2 3" key="1">
    <citation type="journal article" date="2017" name="Nature">
        <title>The Apostasia genome and the evolution of orchids.</title>
        <authorList>
            <person name="Zhang G.Q."/>
            <person name="Liu K.W."/>
            <person name="Li Z."/>
            <person name="Lohaus R."/>
            <person name="Hsiao Y.Y."/>
            <person name="Niu S.C."/>
            <person name="Wang J.Y."/>
            <person name="Lin Y.C."/>
            <person name="Xu Q."/>
            <person name="Chen L.J."/>
            <person name="Yoshida K."/>
            <person name="Fujiwara S."/>
            <person name="Wang Z.W."/>
            <person name="Zhang Y.Q."/>
            <person name="Mitsuda N."/>
            <person name="Wang M."/>
            <person name="Liu G.H."/>
            <person name="Pecoraro L."/>
            <person name="Huang H.X."/>
            <person name="Xiao X.J."/>
            <person name="Lin M."/>
            <person name="Wu X.Y."/>
            <person name="Wu W.L."/>
            <person name="Chen Y.Y."/>
            <person name="Chang S.B."/>
            <person name="Sakamoto S."/>
            <person name="Ohme-Takagi M."/>
            <person name="Yagi M."/>
            <person name="Zeng S.J."/>
            <person name="Shen C.Y."/>
            <person name="Yeh C.M."/>
            <person name="Luo Y.B."/>
            <person name="Tsai W.C."/>
            <person name="Van de Peer Y."/>
            <person name="Liu Z.J."/>
        </authorList>
    </citation>
    <scope>NUCLEOTIDE SEQUENCE [LARGE SCALE GENOMIC DNA]</scope>
    <source>
        <strain evidence="3">cv. Shenzhen</strain>
        <tissue evidence="2">Stem</tissue>
    </source>
</reference>
<proteinExistence type="predicted"/>
<evidence type="ECO:0000256" key="1">
    <source>
        <dbReference type="SAM" id="MobiDB-lite"/>
    </source>
</evidence>
<dbReference type="OrthoDB" id="747111at2759"/>
<organism evidence="2 3">
    <name type="scientific">Apostasia shenzhenica</name>
    <dbReference type="NCBI Taxonomy" id="1088818"/>
    <lineage>
        <taxon>Eukaryota</taxon>
        <taxon>Viridiplantae</taxon>
        <taxon>Streptophyta</taxon>
        <taxon>Embryophyta</taxon>
        <taxon>Tracheophyta</taxon>
        <taxon>Spermatophyta</taxon>
        <taxon>Magnoliopsida</taxon>
        <taxon>Liliopsida</taxon>
        <taxon>Asparagales</taxon>
        <taxon>Orchidaceae</taxon>
        <taxon>Apostasioideae</taxon>
        <taxon>Apostasia</taxon>
    </lineage>
</organism>
<keyword evidence="3" id="KW-1185">Reference proteome</keyword>
<dbReference type="EMBL" id="KZ451895">
    <property type="protein sequence ID" value="PKA65546.1"/>
    <property type="molecule type" value="Genomic_DNA"/>
</dbReference>
<sequence>MGRYAEMLDIGVRIAARFHSHCPQTARMYYHPPPPSDGDDGDRKSATARVGDGEGCVPNFVCRSRAAGAVDAAEVLFSSVFDPQEGKPSGKIERNFVLNFFLANCQ</sequence>
<protein>
    <submittedName>
        <fullName evidence="2">Uncharacterized protein</fullName>
    </submittedName>
</protein>
<gene>
    <name evidence="2" type="ORF">AXF42_Ash005880</name>
</gene>
<dbReference type="PANTHER" id="PTHR33983:SF1">
    <property type="entry name" value="OS07G0185900 PROTEIN"/>
    <property type="match status" value="1"/>
</dbReference>
<evidence type="ECO:0000313" key="2">
    <source>
        <dbReference type="EMBL" id="PKA65546.1"/>
    </source>
</evidence>
<accession>A0A2I0BCP9</accession>
<dbReference type="PANTHER" id="PTHR33983">
    <property type="entry name" value="OS07G0185900 PROTEIN"/>
    <property type="match status" value="1"/>
</dbReference>